<organism evidence="1 2">
    <name type="scientific">Linderina macrospora</name>
    <dbReference type="NCBI Taxonomy" id="4868"/>
    <lineage>
        <taxon>Eukaryota</taxon>
        <taxon>Fungi</taxon>
        <taxon>Fungi incertae sedis</taxon>
        <taxon>Zoopagomycota</taxon>
        <taxon>Kickxellomycotina</taxon>
        <taxon>Kickxellomycetes</taxon>
        <taxon>Kickxellales</taxon>
        <taxon>Kickxellaceae</taxon>
        <taxon>Linderina</taxon>
    </lineage>
</organism>
<dbReference type="Proteomes" id="UP001150603">
    <property type="component" value="Unassembled WGS sequence"/>
</dbReference>
<name>A0ACC1JF96_9FUNG</name>
<gene>
    <name evidence="1" type="ORF">FBU59_000931</name>
</gene>
<accession>A0ACC1JF96</accession>
<proteinExistence type="predicted"/>
<comment type="caution">
    <text evidence="1">The sequence shown here is derived from an EMBL/GenBank/DDBJ whole genome shotgun (WGS) entry which is preliminary data.</text>
</comment>
<evidence type="ECO:0000313" key="1">
    <source>
        <dbReference type="EMBL" id="KAJ1949915.1"/>
    </source>
</evidence>
<reference evidence="1" key="1">
    <citation type="submission" date="2022-07" db="EMBL/GenBank/DDBJ databases">
        <title>Phylogenomic reconstructions and comparative analyses of Kickxellomycotina fungi.</title>
        <authorList>
            <person name="Reynolds N.K."/>
            <person name="Stajich J.E."/>
            <person name="Barry K."/>
            <person name="Grigoriev I.V."/>
            <person name="Crous P."/>
            <person name="Smith M.E."/>
        </authorList>
    </citation>
    <scope>NUCLEOTIDE SEQUENCE</scope>
    <source>
        <strain evidence="1">NRRL 5244</strain>
    </source>
</reference>
<dbReference type="EMBL" id="JANBPW010000330">
    <property type="protein sequence ID" value="KAJ1949915.1"/>
    <property type="molecule type" value="Genomic_DNA"/>
</dbReference>
<evidence type="ECO:0000313" key="2">
    <source>
        <dbReference type="Proteomes" id="UP001150603"/>
    </source>
</evidence>
<protein>
    <submittedName>
        <fullName evidence="1">Uncharacterized protein</fullName>
    </submittedName>
</protein>
<keyword evidence="2" id="KW-1185">Reference proteome</keyword>
<sequence length="95" mass="10605">MVANSKKRTVDMAAGGYSEARQQQQHPCFWGVLHGEGLNFAFLSATLHDFLGPEKSSSLLNQSLFDYIHPEEVNRARSDLVDTFISKSFTGSNIR</sequence>